<evidence type="ECO:0000313" key="3">
    <source>
        <dbReference type="EMBL" id="JAT06914.1"/>
    </source>
</evidence>
<keyword evidence="2" id="KW-0812">Transmembrane</keyword>
<gene>
    <name evidence="3" type="ORF">g.19395</name>
</gene>
<evidence type="ECO:0000256" key="1">
    <source>
        <dbReference type="SAM" id="Coils"/>
    </source>
</evidence>
<feature type="coiled-coil region" evidence="1">
    <location>
        <begin position="107"/>
        <end position="134"/>
    </location>
</feature>
<keyword evidence="2" id="KW-0472">Membrane</keyword>
<keyword evidence="1" id="KW-0175">Coiled coil</keyword>
<organism evidence="3">
    <name type="scientific">Homalodisca liturata</name>
    <dbReference type="NCBI Taxonomy" id="320908"/>
    <lineage>
        <taxon>Eukaryota</taxon>
        <taxon>Metazoa</taxon>
        <taxon>Ecdysozoa</taxon>
        <taxon>Arthropoda</taxon>
        <taxon>Hexapoda</taxon>
        <taxon>Insecta</taxon>
        <taxon>Pterygota</taxon>
        <taxon>Neoptera</taxon>
        <taxon>Paraneoptera</taxon>
        <taxon>Hemiptera</taxon>
        <taxon>Auchenorrhyncha</taxon>
        <taxon>Membracoidea</taxon>
        <taxon>Cicadellidae</taxon>
        <taxon>Cicadellinae</taxon>
        <taxon>Proconiini</taxon>
        <taxon>Homalodisca</taxon>
    </lineage>
</organism>
<proteinExistence type="predicted"/>
<evidence type="ECO:0000256" key="2">
    <source>
        <dbReference type="SAM" id="Phobius"/>
    </source>
</evidence>
<feature type="non-terminal residue" evidence="3">
    <location>
        <position position="1"/>
    </location>
</feature>
<name>A0A1B6K6T7_9HEMI</name>
<sequence length="639" mass="72938">KTAWPGVDIAYLSRPKGVGFCNGVMNDPECMLFSWAAVVNKEIGARVTWLNRSLSETADNFELFSGSKRDKRSLHFIGNFAHWCCGVITKKQLRPLYANQERMNVFEQELHNELQEAYAEMDNLTINMNSYSQEVSRTFSQVIGVGVNITKMIDRFRTKVYVADQKNNHKTYSLLQLNALHSIRQLQVLQLVTRLEILSQCREQKIPNSIISLSKFQGDLLKLAASIKDDNYELVIAPEEVTKYLKLEIADCMISGSTIIVNVKVPIKKRGARWKLFELMAVPFAWKNSTCNIHHDVTYLAADNERLMSIQGSATHDCQPYINSLCFIPRNAGDAVSGSLCPRAMFRGATIQELSKVCAFSCAQGRAPIVNRLGEEMFVLTHVSGQLKLECRHGSNLTLNIPEDRRPGALQIKVACDCKLMLNEEVIVFENYPCYKKISVSEIVHIVPALWSKLKTLKVSSRNTYSSSTFTTLDECLDESWPTEVPHWNMTYARTQVETKPPLIVTGHNEGIWPIVYTVIHAVYFSLVTIIVARNPHFVGLYNLNIVRGEPIEIFVTEKTYREAVYITLLILVFILCWVLVRWCCRWRNKQSREEVSMKGHREIQDNDGLPRSMPLAEIDGRELRITLEWWDMNSPSDK</sequence>
<dbReference type="EMBL" id="GECU01000793">
    <property type="protein sequence ID" value="JAT06914.1"/>
    <property type="molecule type" value="Transcribed_RNA"/>
</dbReference>
<keyword evidence="2" id="KW-1133">Transmembrane helix</keyword>
<accession>A0A1B6K6T7</accession>
<protein>
    <submittedName>
        <fullName evidence="3">Uncharacterized protein</fullName>
    </submittedName>
</protein>
<dbReference type="AlphaFoldDB" id="A0A1B6K6T7"/>
<feature type="transmembrane region" description="Helical" evidence="2">
    <location>
        <begin position="564"/>
        <end position="585"/>
    </location>
</feature>
<reference evidence="3" key="1">
    <citation type="submission" date="2015-11" db="EMBL/GenBank/DDBJ databases">
        <title>De novo transcriptome assembly of four potential Pierce s Disease insect vectors from Arizona vineyards.</title>
        <authorList>
            <person name="Tassone E.E."/>
        </authorList>
    </citation>
    <scope>NUCLEOTIDE SEQUENCE</scope>
</reference>